<proteinExistence type="predicted"/>
<comment type="caution">
    <text evidence="2">The sequence shown here is derived from an EMBL/GenBank/DDBJ whole genome shotgun (WGS) entry which is preliminary data.</text>
</comment>
<dbReference type="EMBL" id="JAQOSO010000084">
    <property type="protein sequence ID" value="MDJ1175569.1"/>
    <property type="molecule type" value="Genomic_DNA"/>
</dbReference>
<gene>
    <name evidence="2" type="ORF">PMG25_15875</name>
</gene>
<name>A0ABT7B8S2_9CYAN</name>
<accession>A0ABT7B8S2</accession>
<organism evidence="2 3">
    <name type="scientific">Roseofilum capinflatum BLCC-M114</name>
    <dbReference type="NCBI Taxonomy" id="3022440"/>
    <lineage>
        <taxon>Bacteria</taxon>
        <taxon>Bacillati</taxon>
        <taxon>Cyanobacteriota</taxon>
        <taxon>Cyanophyceae</taxon>
        <taxon>Desertifilales</taxon>
        <taxon>Desertifilaceae</taxon>
        <taxon>Roseofilum</taxon>
        <taxon>Roseofilum capinflatum</taxon>
    </lineage>
</organism>
<feature type="compositionally biased region" description="Polar residues" evidence="1">
    <location>
        <begin position="29"/>
        <end position="39"/>
    </location>
</feature>
<dbReference type="Proteomes" id="UP001235849">
    <property type="component" value="Unassembled WGS sequence"/>
</dbReference>
<dbReference type="RefSeq" id="WP_283767870.1">
    <property type="nucleotide sequence ID" value="NZ_JAQOSO010000084.1"/>
</dbReference>
<evidence type="ECO:0000313" key="3">
    <source>
        <dbReference type="Proteomes" id="UP001235849"/>
    </source>
</evidence>
<protein>
    <submittedName>
        <fullName evidence="2">Uncharacterized protein</fullName>
    </submittedName>
</protein>
<keyword evidence="3" id="KW-1185">Reference proteome</keyword>
<sequence length="72" mass="7825">MISVELALQPVEIHKIDRVTSLAVVKGDSASSEDGTSMGVNAMPSEMPNDSNTRLMDFLRLAFVKMGRMALN</sequence>
<evidence type="ECO:0000313" key="2">
    <source>
        <dbReference type="EMBL" id="MDJ1175569.1"/>
    </source>
</evidence>
<feature type="region of interest" description="Disordered" evidence="1">
    <location>
        <begin position="27"/>
        <end position="48"/>
    </location>
</feature>
<reference evidence="2 3" key="1">
    <citation type="submission" date="2023-01" db="EMBL/GenBank/DDBJ databases">
        <title>Novel diversity within Roseofilum (Cyanobacteria; Desertifilaceae) from marine benthic mats with descriptions of four novel species.</title>
        <authorList>
            <person name="Wang Y."/>
            <person name="Berthold D.E."/>
            <person name="Hu J."/>
            <person name="Lefler F.W."/>
            <person name="Laughinghouse H.D. IV."/>
        </authorList>
    </citation>
    <scope>NUCLEOTIDE SEQUENCE [LARGE SCALE GENOMIC DNA]</scope>
    <source>
        <strain evidence="2 3">BLCC-M114</strain>
    </source>
</reference>
<evidence type="ECO:0000256" key="1">
    <source>
        <dbReference type="SAM" id="MobiDB-lite"/>
    </source>
</evidence>